<keyword evidence="2" id="KW-1185">Reference proteome</keyword>
<dbReference type="AlphaFoldDB" id="A0AA38WAR1"/>
<name>A0AA38WAR1_9ASTR</name>
<protein>
    <submittedName>
        <fullName evidence="1">Uncharacterized protein</fullName>
    </submittedName>
</protein>
<comment type="caution">
    <text evidence="1">The sequence shown here is derived from an EMBL/GenBank/DDBJ whole genome shotgun (WGS) entry which is preliminary data.</text>
</comment>
<reference evidence="1" key="1">
    <citation type="submission" date="2023-03" db="EMBL/GenBank/DDBJ databases">
        <title>Chromosome-scale reference genome and RAD-based genetic map of yellow starthistle (Centaurea solstitialis) reveal putative structural variation and QTLs associated with invader traits.</title>
        <authorList>
            <person name="Reatini B."/>
            <person name="Cang F.A."/>
            <person name="Jiang Q."/>
            <person name="Mckibben M.T.W."/>
            <person name="Barker M.S."/>
            <person name="Rieseberg L.H."/>
            <person name="Dlugosch K.M."/>
        </authorList>
    </citation>
    <scope>NUCLEOTIDE SEQUENCE</scope>
    <source>
        <strain evidence="1">CAN-66</strain>
        <tissue evidence="1">Leaf</tissue>
    </source>
</reference>
<proteinExistence type="predicted"/>
<gene>
    <name evidence="1" type="ORF">OSB04_027997</name>
</gene>
<dbReference type="Proteomes" id="UP001172457">
    <property type="component" value="Chromosome 7"/>
</dbReference>
<evidence type="ECO:0000313" key="1">
    <source>
        <dbReference type="EMBL" id="KAJ9541491.1"/>
    </source>
</evidence>
<accession>A0AA38WAR1</accession>
<dbReference type="EMBL" id="JARYMX010000007">
    <property type="protein sequence ID" value="KAJ9541491.1"/>
    <property type="molecule type" value="Genomic_DNA"/>
</dbReference>
<sequence length="84" mass="9594">MVSVICGNFNEVQSAKERKIGKIDHEGLIGLNLGGRTFTWKNTDHSKLSKLDCFLVFSKIERLSIKTSHNGDQIREKQFEERGE</sequence>
<organism evidence="1 2">
    <name type="scientific">Centaurea solstitialis</name>
    <name type="common">yellow star-thistle</name>
    <dbReference type="NCBI Taxonomy" id="347529"/>
    <lineage>
        <taxon>Eukaryota</taxon>
        <taxon>Viridiplantae</taxon>
        <taxon>Streptophyta</taxon>
        <taxon>Embryophyta</taxon>
        <taxon>Tracheophyta</taxon>
        <taxon>Spermatophyta</taxon>
        <taxon>Magnoliopsida</taxon>
        <taxon>eudicotyledons</taxon>
        <taxon>Gunneridae</taxon>
        <taxon>Pentapetalae</taxon>
        <taxon>asterids</taxon>
        <taxon>campanulids</taxon>
        <taxon>Asterales</taxon>
        <taxon>Asteraceae</taxon>
        <taxon>Carduoideae</taxon>
        <taxon>Cardueae</taxon>
        <taxon>Centaureinae</taxon>
        <taxon>Centaurea</taxon>
    </lineage>
</organism>
<evidence type="ECO:0000313" key="2">
    <source>
        <dbReference type="Proteomes" id="UP001172457"/>
    </source>
</evidence>